<dbReference type="AlphaFoldDB" id="A0AAV9WJU4"/>
<dbReference type="EMBL" id="JAVHJL010000002">
    <property type="protein sequence ID" value="KAK6509369.1"/>
    <property type="molecule type" value="Genomic_DNA"/>
</dbReference>
<keyword evidence="2" id="KW-1185">Reference proteome</keyword>
<accession>A0AAV9WJU4</accession>
<evidence type="ECO:0000313" key="1">
    <source>
        <dbReference type="EMBL" id="KAK6509369.1"/>
    </source>
</evidence>
<protein>
    <submittedName>
        <fullName evidence="1">Uncharacterized protein</fullName>
    </submittedName>
</protein>
<name>A0AAV9WJU4_9PEZI</name>
<reference evidence="1 2" key="1">
    <citation type="submission" date="2023-08" db="EMBL/GenBank/DDBJ databases">
        <authorList>
            <person name="Palmer J.M."/>
        </authorList>
    </citation>
    <scope>NUCLEOTIDE SEQUENCE [LARGE SCALE GENOMIC DNA]</scope>
    <source>
        <strain evidence="1 2">TWF481</strain>
    </source>
</reference>
<comment type="caution">
    <text evidence="1">The sequence shown here is derived from an EMBL/GenBank/DDBJ whole genome shotgun (WGS) entry which is preliminary data.</text>
</comment>
<proteinExistence type="predicted"/>
<gene>
    <name evidence="1" type="ORF">TWF481_004119</name>
</gene>
<sequence length="147" mass="16566">MFDAMTPQTCLALSACSFGPRRALSSAWVANSAIGELGADQHLYVRLTILDAQLLKIRPRIVKLARAGSGRSRLRRLHFSKPELKPEAQFQATVIEFQTQRKERHGSNKTSDITLQQRQLLRGWFLFLTGSEPLGGYRTRMVYAYAG</sequence>
<evidence type="ECO:0000313" key="2">
    <source>
        <dbReference type="Proteomes" id="UP001370758"/>
    </source>
</evidence>
<dbReference type="Proteomes" id="UP001370758">
    <property type="component" value="Unassembled WGS sequence"/>
</dbReference>
<organism evidence="1 2">
    <name type="scientific">Arthrobotrys musiformis</name>
    <dbReference type="NCBI Taxonomy" id="47236"/>
    <lineage>
        <taxon>Eukaryota</taxon>
        <taxon>Fungi</taxon>
        <taxon>Dikarya</taxon>
        <taxon>Ascomycota</taxon>
        <taxon>Pezizomycotina</taxon>
        <taxon>Orbiliomycetes</taxon>
        <taxon>Orbiliales</taxon>
        <taxon>Orbiliaceae</taxon>
        <taxon>Arthrobotrys</taxon>
    </lineage>
</organism>